<dbReference type="eggNOG" id="ENOG5033Q8Q">
    <property type="taxonomic scope" value="Bacteria"/>
</dbReference>
<keyword evidence="1" id="KW-0472">Membrane</keyword>
<reference evidence="3" key="1">
    <citation type="submission" date="2011-06" db="EMBL/GenBank/DDBJ databases">
        <authorList>
            <consortium name="US DOE Joint Genome Institute (JGI-PGF)"/>
            <person name="Lucas S."/>
            <person name="Han J."/>
            <person name="Lapidus A."/>
            <person name="Cheng J.-F."/>
            <person name="Goodwin L."/>
            <person name="Pitluck S."/>
            <person name="Peters L."/>
            <person name="Land M.L."/>
            <person name="Hauser L."/>
            <person name="Vogl K."/>
            <person name="Liu Z."/>
            <person name="Overmann J."/>
            <person name="Frigaard N.-U."/>
            <person name="Bryant D.A."/>
            <person name="Woyke T.J."/>
        </authorList>
    </citation>
    <scope>NUCLEOTIDE SEQUENCE [LARGE SCALE GENOMIC DNA]</scope>
    <source>
        <strain evidence="3">970</strain>
    </source>
</reference>
<reference evidence="2 3" key="2">
    <citation type="submission" date="2011-11" db="EMBL/GenBank/DDBJ databases">
        <authorList>
            <consortium name="US DOE Joint Genome Institute"/>
            <person name="Lucas S."/>
            <person name="Han J."/>
            <person name="Lapidus A."/>
            <person name="Cheng J.-F."/>
            <person name="Goodwin L."/>
            <person name="Pitluck S."/>
            <person name="Peters L."/>
            <person name="Ovchinnikova G."/>
            <person name="Zhang X."/>
            <person name="Detter J.C."/>
            <person name="Han C."/>
            <person name="Tapia R."/>
            <person name="Land M."/>
            <person name="Hauser L."/>
            <person name="Kyrpides N."/>
            <person name="Ivanova N."/>
            <person name="Pagani I."/>
            <person name="Vogl K."/>
            <person name="Liu Z."/>
            <person name="Overmann J."/>
            <person name="Frigaard N.-U."/>
            <person name="Bryant D."/>
            <person name="Woyke T."/>
        </authorList>
    </citation>
    <scope>NUCLEOTIDE SEQUENCE [LARGE SCALE GENOMIC DNA]</scope>
    <source>
        <strain evidence="2 3">970</strain>
    </source>
</reference>
<feature type="transmembrane region" description="Helical" evidence="1">
    <location>
        <begin position="169"/>
        <end position="193"/>
    </location>
</feature>
<keyword evidence="1" id="KW-0812">Transmembrane</keyword>
<feature type="transmembrane region" description="Helical" evidence="1">
    <location>
        <begin position="395"/>
        <end position="412"/>
    </location>
</feature>
<evidence type="ECO:0000313" key="2">
    <source>
        <dbReference type="EMBL" id="EIC22546.1"/>
    </source>
</evidence>
<feature type="transmembrane region" description="Helical" evidence="1">
    <location>
        <begin position="259"/>
        <end position="284"/>
    </location>
</feature>
<gene>
    <name evidence="2" type="ORF">Thi970DRAFT_02815</name>
</gene>
<feature type="transmembrane region" description="Helical" evidence="1">
    <location>
        <begin position="128"/>
        <end position="149"/>
    </location>
</feature>
<feature type="transmembrane region" description="Helical" evidence="1">
    <location>
        <begin position="343"/>
        <end position="364"/>
    </location>
</feature>
<feature type="transmembrane region" description="Helical" evidence="1">
    <location>
        <begin position="371"/>
        <end position="389"/>
    </location>
</feature>
<feature type="transmembrane region" description="Helical" evidence="1">
    <location>
        <begin position="635"/>
        <end position="654"/>
    </location>
</feature>
<keyword evidence="1" id="KW-1133">Transmembrane helix</keyword>
<protein>
    <submittedName>
        <fullName evidence="2">Uncharacterized protein</fullName>
    </submittedName>
</protein>
<feature type="transmembrane region" description="Helical" evidence="1">
    <location>
        <begin position="611"/>
        <end position="629"/>
    </location>
</feature>
<feature type="transmembrane region" description="Helical" evidence="1">
    <location>
        <begin position="224"/>
        <end position="247"/>
    </location>
</feature>
<evidence type="ECO:0000256" key="1">
    <source>
        <dbReference type="SAM" id="Phobius"/>
    </source>
</evidence>
<feature type="transmembrane region" description="Helical" evidence="1">
    <location>
        <begin position="419"/>
        <end position="435"/>
    </location>
</feature>
<dbReference type="RefSeq" id="WP_009149460.1">
    <property type="nucleotide sequence ID" value="NZ_JH603169.1"/>
</dbReference>
<keyword evidence="3" id="KW-1185">Reference proteome</keyword>
<proteinExistence type="predicted"/>
<sequence length="822" mass="87397">MGLIAGLLAAALLLQMGIWSAQEEFSGPMQTEGPNSQMIALHLDGASNLSGLLTTGGDSTGAGNFRSDLQLWVDGVAYTRPHTLHADLRAGAAPGAYSHWGDVVYFSDPDPSPHIPATVRVIYSVQPFAGSVALLMAALLLSVAMLVFLSRRAGHQPVWVRGLGNRFGLGLRAASWVVLGCALVYLASIPVAMAMGEPLPTAWLVRVMPGGSYVPMAIPRMPHVVLVLAISGAVLTWMLHLTGMSAAKFEEHTAALSQFWLRAGLVVVPALLLMTASSGGWAGYFTTFETHNTTLGGLLPYLDAYCHYSSAFDLLFRGEWNHLVSRRPLAGAFRTAITTAGGLSYVGGIYVQIMLIAACLLFALRALLQRYGLWAALAFFALAFGIAAVHLNTTMTEPLGLIWALLALAVLVESHARRSAVLALLGFALFTLAMVTRMGSMFAIPLLAIWVAFAFGGISRRGALLLAACGAITLAVLAAGEVFNILFSNPDSQVGGNVSYTFCGLARGTGWAECKDTFAAELAALPSIRDKNAFLFGQAFEALQQSPATLIVGLIDNVTMFFRAMPQYFAGYYATQPVVSFSRNATVLVYLFLGAGLLAHARRIDWRVTGTFWIALGLGVISSAALIFRDDGLRTLVVTHVFVAALLAMALTVPQPFRPSRLKADLFRAPVWAGGIAVALCLFLGAGLFVRSMHTETLAAGRSAADDRSAVFARKGLTGFLVGSPGPDAQHVPHIPSSVFARILETESSLPPDLIVDMKAQSVTHPAVFRGFTMPSAGTIYVPVMFGPRSILMKEDPSGTPVVTRFDAPSAPFGVADPVDLP</sequence>
<dbReference type="Proteomes" id="UP000002964">
    <property type="component" value="Unassembled WGS sequence"/>
</dbReference>
<name>H8Z1R8_9GAMM</name>
<feature type="transmembrane region" description="Helical" evidence="1">
    <location>
        <begin position="441"/>
        <end position="458"/>
    </location>
</feature>
<dbReference type="HOGENOM" id="CLU_344158_0_0_6"/>
<feature type="transmembrane region" description="Helical" evidence="1">
    <location>
        <begin position="465"/>
        <end position="487"/>
    </location>
</feature>
<accession>H8Z1R8</accession>
<dbReference type="EMBL" id="JH603169">
    <property type="protein sequence ID" value="EIC22546.1"/>
    <property type="molecule type" value="Genomic_DNA"/>
</dbReference>
<dbReference type="AlphaFoldDB" id="H8Z1R8"/>
<feature type="transmembrane region" description="Helical" evidence="1">
    <location>
        <begin position="581"/>
        <end position="599"/>
    </location>
</feature>
<organism evidence="2 3">
    <name type="scientific">Thiorhodovibrio frisius</name>
    <dbReference type="NCBI Taxonomy" id="631362"/>
    <lineage>
        <taxon>Bacteria</taxon>
        <taxon>Pseudomonadati</taxon>
        <taxon>Pseudomonadota</taxon>
        <taxon>Gammaproteobacteria</taxon>
        <taxon>Chromatiales</taxon>
        <taxon>Chromatiaceae</taxon>
        <taxon>Thiorhodovibrio</taxon>
    </lineage>
</organism>
<evidence type="ECO:0000313" key="3">
    <source>
        <dbReference type="Proteomes" id="UP000002964"/>
    </source>
</evidence>
<feature type="transmembrane region" description="Helical" evidence="1">
    <location>
        <begin position="666"/>
        <end position="690"/>
    </location>
</feature>